<dbReference type="HOGENOM" id="CLU_1219989_0_0_1"/>
<evidence type="ECO:0000313" key="7">
    <source>
        <dbReference type="Proteomes" id="UP000006702"/>
    </source>
</evidence>
<feature type="transmembrane region" description="Helical" evidence="5">
    <location>
        <begin position="144"/>
        <end position="167"/>
    </location>
</feature>
<evidence type="ECO:0000256" key="1">
    <source>
        <dbReference type="ARBA" id="ARBA00004167"/>
    </source>
</evidence>
<organism evidence="6 7">
    <name type="scientific">Neosartorya fischeri (strain ATCC 1020 / DSM 3700 / CBS 544.65 / FGSC A1164 / JCM 1740 / NRRL 181 / WB 181)</name>
    <name type="common">Aspergillus fischerianus</name>
    <dbReference type="NCBI Taxonomy" id="331117"/>
    <lineage>
        <taxon>Eukaryota</taxon>
        <taxon>Fungi</taxon>
        <taxon>Dikarya</taxon>
        <taxon>Ascomycota</taxon>
        <taxon>Pezizomycotina</taxon>
        <taxon>Eurotiomycetes</taxon>
        <taxon>Eurotiomycetidae</taxon>
        <taxon>Eurotiales</taxon>
        <taxon>Aspergillaceae</taxon>
        <taxon>Aspergillus</taxon>
        <taxon>Aspergillus subgen. Fumigati</taxon>
    </lineage>
</organism>
<dbReference type="InterPro" id="IPR051694">
    <property type="entry name" value="Immunoregulatory_rcpt-like"/>
</dbReference>
<evidence type="ECO:0000256" key="2">
    <source>
        <dbReference type="ARBA" id="ARBA00022692"/>
    </source>
</evidence>
<evidence type="ECO:0000256" key="5">
    <source>
        <dbReference type="SAM" id="Phobius"/>
    </source>
</evidence>
<accession>A1DKI2</accession>
<reference evidence="7" key="1">
    <citation type="journal article" date="2008" name="PLoS Genet.">
        <title>Genomic islands in the pathogenic filamentous fungus Aspergillus fumigatus.</title>
        <authorList>
            <person name="Fedorova N.D."/>
            <person name="Khaldi N."/>
            <person name="Joardar V.S."/>
            <person name="Maiti R."/>
            <person name="Amedeo P."/>
            <person name="Anderson M.J."/>
            <person name="Crabtree J."/>
            <person name="Silva J.C."/>
            <person name="Badger J.H."/>
            <person name="Albarraq A."/>
            <person name="Angiuoli S."/>
            <person name="Bussey H."/>
            <person name="Bowyer P."/>
            <person name="Cotty P.J."/>
            <person name="Dyer P.S."/>
            <person name="Egan A."/>
            <person name="Galens K."/>
            <person name="Fraser-Liggett C.M."/>
            <person name="Haas B.J."/>
            <person name="Inman J.M."/>
            <person name="Kent R."/>
            <person name="Lemieux S."/>
            <person name="Malavazi I."/>
            <person name="Orvis J."/>
            <person name="Roemer T."/>
            <person name="Ronning C.M."/>
            <person name="Sundaram J.P."/>
            <person name="Sutton G."/>
            <person name="Turner G."/>
            <person name="Venter J.C."/>
            <person name="White O.R."/>
            <person name="Whitty B.R."/>
            <person name="Youngman P."/>
            <person name="Wolfe K.H."/>
            <person name="Goldman G.H."/>
            <person name="Wortman J.R."/>
            <person name="Jiang B."/>
            <person name="Denning D.W."/>
            <person name="Nierman W.C."/>
        </authorList>
    </citation>
    <scope>NUCLEOTIDE SEQUENCE [LARGE SCALE GENOMIC DNA]</scope>
    <source>
        <strain evidence="7">ATCC 1020 / DSM 3700 / CBS 544.65 / FGSC A1164 / JCM 1740 / NRRL 181 / WB 181</strain>
    </source>
</reference>
<dbReference type="VEuPathDB" id="FungiDB:NFIA_005840"/>
<dbReference type="KEGG" id="nfi:NFIA_005840"/>
<evidence type="ECO:0000313" key="6">
    <source>
        <dbReference type="EMBL" id="EAW17221.1"/>
    </source>
</evidence>
<evidence type="ECO:0000256" key="4">
    <source>
        <dbReference type="ARBA" id="ARBA00023136"/>
    </source>
</evidence>
<dbReference type="GO" id="GO:0016020">
    <property type="term" value="C:membrane"/>
    <property type="evidence" value="ECO:0007669"/>
    <property type="project" value="UniProtKB-SubCell"/>
</dbReference>
<dbReference type="AlphaFoldDB" id="A1DKI2"/>
<dbReference type="eggNOG" id="ENOG502RUAF">
    <property type="taxonomic scope" value="Eukaryota"/>
</dbReference>
<dbReference type="PANTHER" id="PTHR15549">
    <property type="entry name" value="PAIRED IMMUNOGLOBULIN-LIKE TYPE 2 RECEPTOR"/>
    <property type="match status" value="1"/>
</dbReference>
<gene>
    <name evidence="6" type="ORF">NFIA_005840</name>
</gene>
<dbReference type="RefSeq" id="XP_001259118.1">
    <property type="nucleotide sequence ID" value="XM_001259117.1"/>
</dbReference>
<keyword evidence="3 5" id="KW-1133">Transmembrane helix</keyword>
<evidence type="ECO:0000256" key="3">
    <source>
        <dbReference type="ARBA" id="ARBA00022989"/>
    </source>
</evidence>
<proteinExistence type="predicted"/>
<keyword evidence="2 5" id="KW-0812">Transmembrane</keyword>
<comment type="subcellular location">
    <subcellularLocation>
        <location evidence="1">Membrane</location>
        <topology evidence="1">Single-pass membrane protein</topology>
    </subcellularLocation>
</comment>
<keyword evidence="4 5" id="KW-0472">Membrane</keyword>
<name>A1DKI2_NEOFI</name>
<dbReference type="GO" id="GO:0071944">
    <property type="term" value="C:cell periphery"/>
    <property type="evidence" value="ECO:0007669"/>
    <property type="project" value="UniProtKB-ARBA"/>
</dbReference>
<protein>
    <submittedName>
        <fullName evidence="6">Uncharacterized protein</fullName>
    </submittedName>
</protein>
<keyword evidence="7" id="KW-1185">Reference proteome</keyword>
<sequence length="227" mass="23822">MATGDEIKNPDASLYVRGSCTDQTWRSSACPLFCINPDPPNRNNLAGGQGIEKCPNTDLDMYYCIDYNMGNVNCSAQQQVLIFKGTPTALTTIGVTATTEMTSSASIISSTTTGGPSPAATKVAAETTTSTAAEPKPAQNQTGVIAGAAVGGFLGLAAIAGLVYFFHRRGKRLRGERLGLAPSSQLSSGDDYMTGMSVMHQSIPSQQGATALYEAPATEYRRYELSG</sequence>
<dbReference type="PANTHER" id="PTHR15549:SF26">
    <property type="entry name" value="AXIAL BUDDING PATTERN PROTEIN 2-RELATED"/>
    <property type="match status" value="1"/>
</dbReference>
<dbReference type="EMBL" id="DS027697">
    <property type="protein sequence ID" value="EAW17221.1"/>
    <property type="molecule type" value="Genomic_DNA"/>
</dbReference>
<dbReference type="OrthoDB" id="5215637at2759"/>
<dbReference type="GeneID" id="4585439"/>
<dbReference type="Proteomes" id="UP000006702">
    <property type="component" value="Unassembled WGS sequence"/>
</dbReference>